<dbReference type="CDD" id="cd06135">
    <property type="entry name" value="Orn"/>
    <property type="match status" value="1"/>
</dbReference>
<evidence type="ECO:0000256" key="5">
    <source>
        <dbReference type="ARBA" id="ARBA00070964"/>
    </source>
</evidence>
<dbReference type="SMART" id="SM00479">
    <property type="entry name" value="EXOIII"/>
    <property type="match status" value="1"/>
</dbReference>
<dbReference type="FunFam" id="3.30.420.10:FF:000003">
    <property type="entry name" value="Oligoribonuclease"/>
    <property type="match status" value="1"/>
</dbReference>
<organism evidence="8 9">
    <name type="scientific">Pelomicrobium methylotrophicum</name>
    <dbReference type="NCBI Taxonomy" id="2602750"/>
    <lineage>
        <taxon>Bacteria</taxon>
        <taxon>Pseudomonadati</taxon>
        <taxon>Pseudomonadota</taxon>
        <taxon>Hydrogenophilia</taxon>
        <taxon>Hydrogenophilia incertae sedis</taxon>
        <taxon>Pelomicrobium</taxon>
    </lineage>
</organism>
<dbReference type="InterPro" id="IPR013520">
    <property type="entry name" value="Ribonucl_H"/>
</dbReference>
<proteinExistence type="inferred from homology"/>
<dbReference type="PANTHER" id="PTHR11046">
    <property type="entry name" value="OLIGORIBONUCLEASE, MITOCHONDRIAL"/>
    <property type="match status" value="1"/>
</dbReference>
<keyword evidence="4 6" id="KW-0269">Exonuclease</keyword>
<dbReference type="EC" id="3.1.-.-" evidence="6"/>
<protein>
    <recommendedName>
        <fullName evidence="5 6">Oligoribonuclease</fullName>
        <ecNumber evidence="6">3.1.-.-</ecNumber>
    </recommendedName>
</protein>
<dbReference type="Gene3D" id="3.30.420.10">
    <property type="entry name" value="Ribonuclease H-like superfamily/Ribonuclease H"/>
    <property type="match status" value="1"/>
</dbReference>
<accession>A0A5C7EHB6</accession>
<dbReference type="OrthoDB" id="9801329at2"/>
<evidence type="ECO:0000256" key="3">
    <source>
        <dbReference type="ARBA" id="ARBA00022801"/>
    </source>
</evidence>
<dbReference type="GO" id="GO:0000175">
    <property type="term" value="F:3'-5'-RNA exonuclease activity"/>
    <property type="evidence" value="ECO:0007669"/>
    <property type="project" value="InterPro"/>
</dbReference>
<dbReference type="EMBL" id="VPFL01000024">
    <property type="protein sequence ID" value="TXF10679.1"/>
    <property type="molecule type" value="Genomic_DNA"/>
</dbReference>
<dbReference type="AlphaFoldDB" id="A0A5C7EHB6"/>
<dbReference type="NCBIfam" id="NF003765">
    <property type="entry name" value="PRK05359.1"/>
    <property type="match status" value="1"/>
</dbReference>
<evidence type="ECO:0000259" key="7">
    <source>
        <dbReference type="SMART" id="SM00479"/>
    </source>
</evidence>
<keyword evidence="2 6" id="KW-0540">Nuclease</keyword>
<dbReference type="HAMAP" id="MF_00045">
    <property type="entry name" value="Oligoribonuclease"/>
    <property type="match status" value="1"/>
</dbReference>
<sequence length="181" mass="20683">MAQDATRLIWIDMEMSGLNPDTDRILEVAVVITDSLLETVAEAPVLVVHQSDAVLEAMDDWNKTTHARSGLIGRVKASVLSERDVESRMLAFLEEYVPPKTSPMCGNSVCQDRRFLARWMPQLEAYFHYRNLDVSTLKELARRWRPEVASGITKHGKHEALADVYESIAELRYYRDSFLKV</sequence>
<evidence type="ECO:0000313" key="8">
    <source>
        <dbReference type="EMBL" id="TXF10679.1"/>
    </source>
</evidence>
<feature type="active site" evidence="6">
    <location>
        <position position="129"/>
    </location>
</feature>
<dbReference type="GO" id="GO:0003676">
    <property type="term" value="F:nucleic acid binding"/>
    <property type="evidence" value="ECO:0007669"/>
    <property type="project" value="InterPro"/>
</dbReference>
<name>A0A5C7EHB6_9PROT</name>
<dbReference type="InParanoid" id="A0A5C7EHB6"/>
<comment type="caution">
    <text evidence="8">The sequence shown here is derived from an EMBL/GenBank/DDBJ whole genome shotgun (WGS) entry which is preliminary data.</text>
</comment>
<evidence type="ECO:0000256" key="2">
    <source>
        <dbReference type="ARBA" id="ARBA00022722"/>
    </source>
</evidence>
<keyword evidence="3 6" id="KW-0378">Hydrolase</keyword>
<dbReference type="InterPro" id="IPR012337">
    <property type="entry name" value="RNaseH-like_sf"/>
</dbReference>
<dbReference type="GO" id="GO:0006259">
    <property type="term" value="P:DNA metabolic process"/>
    <property type="evidence" value="ECO:0007669"/>
    <property type="project" value="UniProtKB-ARBA"/>
</dbReference>
<dbReference type="GO" id="GO:0005737">
    <property type="term" value="C:cytoplasm"/>
    <property type="evidence" value="ECO:0007669"/>
    <property type="project" value="UniProtKB-SubCell"/>
</dbReference>
<dbReference type="SUPFAM" id="SSF53098">
    <property type="entry name" value="Ribonuclease H-like"/>
    <property type="match status" value="1"/>
</dbReference>
<dbReference type="FunCoup" id="A0A5C7EHB6">
    <property type="interactions" value="388"/>
</dbReference>
<evidence type="ECO:0000256" key="4">
    <source>
        <dbReference type="ARBA" id="ARBA00022839"/>
    </source>
</evidence>
<dbReference type="RefSeq" id="WP_147800852.1">
    <property type="nucleotide sequence ID" value="NZ_VPFL01000024.1"/>
</dbReference>
<comment type="similarity">
    <text evidence="1 6">Belongs to the oligoribonuclease family.</text>
</comment>
<dbReference type="PANTHER" id="PTHR11046:SF0">
    <property type="entry name" value="OLIGORIBONUCLEASE, MITOCHONDRIAL"/>
    <property type="match status" value="1"/>
</dbReference>
<dbReference type="InterPro" id="IPR022894">
    <property type="entry name" value="Oligoribonuclease"/>
</dbReference>
<gene>
    <name evidence="6" type="primary">orn</name>
    <name evidence="8" type="ORF">FR698_14145</name>
</gene>
<reference evidence="8 9" key="1">
    <citation type="submission" date="2019-08" db="EMBL/GenBank/DDBJ databases">
        <title>Pelomicrobium methylotrophicum gen. nov., sp. nov. a moderately thermophilic, facultatively anaerobic, lithoautotrophic and methylotrophic bacterium isolated from a terrestrial mud volcano.</title>
        <authorList>
            <person name="Slobodkina G.B."/>
            <person name="Merkel A.Y."/>
            <person name="Slobodkin A.I."/>
        </authorList>
    </citation>
    <scope>NUCLEOTIDE SEQUENCE [LARGE SCALE GENOMIC DNA]</scope>
    <source>
        <strain evidence="8 9">SM250</strain>
    </source>
</reference>
<dbReference type="Proteomes" id="UP000321201">
    <property type="component" value="Unassembled WGS sequence"/>
</dbReference>
<evidence type="ECO:0000256" key="6">
    <source>
        <dbReference type="HAMAP-Rule" id="MF_00045"/>
    </source>
</evidence>
<dbReference type="InterPro" id="IPR036397">
    <property type="entry name" value="RNaseH_sf"/>
</dbReference>
<comment type="function">
    <text evidence="6">3'-to-5' exoribonuclease specific for small oligoribonucleotides.</text>
</comment>
<evidence type="ECO:0000256" key="1">
    <source>
        <dbReference type="ARBA" id="ARBA00009921"/>
    </source>
</evidence>
<feature type="domain" description="Exonuclease" evidence="7">
    <location>
        <begin position="7"/>
        <end position="180"/>
    </location>
</feature>
<keyword evidence="6" id="KW-0963">Cytoplasm</keyword>
<evidence type="ECO:0000313" key="9">
    <source>
        <dbReference type="Proteomes" id="UP000321201"/>
    </source>
</evidence>
<keyword evidence="9" id="KW-1185">Reference proteome</keyword>
<comment type="subcellular location">
    <subcellularLocation>
        <location evidence="6">Cytoplasm</location>
    </subcellularLocation>
</comment>
<dbReference type="Pfam" id="PF00929">
    <property type="entry name" value="RNase_T"/>
    <property type="match status" value="1"/>
</dbReference>